<protein>
    <recommendedName>
        <fullName evidence="3">Phospholipase B-like</fullName>
    </recommendedName>
</protein>
<dbReference type="Proteomes" id="UP001642484">
    <property type="component" value="Unassembled WGS sequence"/>
</dbReference>
<comment type="caution">
    <text evidence="1">The sequence shown here is derived from an EMBL/GenBank/DDBJ whole genome shotgun (WGS) entry which is preliminary data.</text>
</comment>
<dbReference type="EMBL" id="CAXAMN010005058">
    <property type="protein sequence ID" value="CAK9012070.1"/>
    <property type="molecule type" value="Genomic_DNA"/>
</dbReference>
<accession>A0ABP0JCD2</accession>
<organism evidence="1 2">
    <name type="scientific">Durusdinium trenchii</name>
    <dbReference type="NCBI Taxonomy" id="1381693"/>
    <lineage>
        <taxon>Eukaryota</taxon>
        <taxon>Sar</taxon>
        <taxon>Alveolata</taxon>
        <taxon>Dinophyceae</taxon>
        <taxon>Suessiales</taxon>
        <taxon>Symbiodiniaceae</taxon>
        <taxon>Durusdinium</taxon>
    </lineage>
</organism>
<gene>
    <name evidence="1" type="ORF">CCMP2556_LOCUS10713</name>
</gene>
<sequence length="109" mass="12505">MGYDGRASLYISRIRDAAWEREGLNLEFYRGYNVTWHDPAKYLDALNSLNMFSSDMRLSVEPTGDWNGVHVVNETVLGRCFDRYFWCLGLSELQQGLCRARSGCEARVG</sequence>
<name>A0ABP0JCD2_9DINO</name>
<proteinExistence type="predicted"/>
<evidence type="ECO:0008006" key="3">
    <source>
        <dbReference type="Google" id="ProtNLM"/>
    </source>
</evidence>
<evidence type="ECO:0000313" key="2">
    <source>
        <dbReference type="Proteomes" id="UP001642484"/>
    </source>
</evidence>
<reference evidence="1 2" key="1">
    <citation type="submission" date="2024-02" db="EMBL/GenBank/DDBJ databases">
        <authorList>
            <person name="Chen Y."/>
            <person name="Shah S."/>
            <person name="Dougan E. K."/>
            <person name="Thang M."/>
            <person name="Chan C."/>
        </authorList>
    </citation>
    <scope>NUCLEOTIDE SEQUENCE [LARGE SCALE GENOMIC DNA]</scope>
</reference>
<keyword evidence="2" id="KW-1185">Reference proteome</keyword>
<evidence type="ECO:0000313" key="1">
    <source>
        <dbReference type="EMBL" id="CAK9012070.1"/>
    </source>
</evidence>